<feature type="compositionally biased region" description="Basic residues" evidence="1">
    <location>
        <begin position="79"/>
        <end position="109"/>
    </location>
</feature>
<keyword evidence="4" id="KW-1185">Reference proteome</keyword>
<evidence type="ECO:0000313" key="4">
    <source>
        <dbReference type="Proteomes" id="UP000194761"/>
    </source>
</evidence>
<proteinExistence type="predicted"/>
<feature type="domain" description="Condensation" evidence="2">
    <location>
        <begin position="147"/>
        <end position="574"/>
    </location>
</feature>
<feature type="region of interest" description="Disordered" evidence="1">
    <location>
        <begin position="1"/>
        <end position="113"/>
    </location>
</feature>
<dbReference type="InterPro" id="IPR023213">
    <property type="entry name" value="CAT-like_dom_sf"/>
</dbReference>
<dbReference type="GO" id="GO:0003824">
    <property type="term" value="F:catalytic activity"/>
    <property type="evidence" value="ECO:0007669"/>
    <property type="project" value="InterPro"/>
</dbReference>
<organism evidence="3 4">
    <name type="scientific">Streptosporangium minutum</name>
    <dbReference type="NCBI Taxonomy" id="569862"/>
    <lineage>
        <taxon>Bacteria</taxon>
        <taxon>Bacillati</taxon>
        <taxon>Actinomycetota</taxon>
        <taxon>Actinomycetes</taxon>
        <taxon>Streptosporangiales</taxon>
        <taxon>Streptosporangiaceae</taxon>
        <taxon>Streptosporangium</taxon>
    </lineage>
</organism>
<dbReference type="PANTHER" id="PTHR45398:SF1">
    <property type="entry name" value="ENZYME, PUTATIVE (JCVI)-RELATED"/>
    <property type="match status" value="1"/>
</dbReference>
<comment type="caution">
    <text evidence="3">The sequence shown here is derived from an EMBL/GenBank/DDBJ whole genome shotgun (WGS) entry which is preliminary data.</text>
</comment>
<name>A0A243REK3_9ACTN</name>
<protein>
    <recommendedName>
        <fullName evidence="2">Condensation domain-containing protein</fullName>
    </recommendedName>
</protein>
<dbReference type="Pfam" id="PF00668">
    <property type="entry name" value="Condensation"/>
    <property type="match status" value="1"/>
</dbReference>
<dbReference type="InterPro" id="IPR001242">
    <property type="entry name" value="Condensation_dom"/>
</dbReference>
<dbReference type="AlphaFoldDB" id="A0A243REK3"/>
<dbReference type="CDD" id="cd19531">
    <property type="entry name" value="LCL_NRPS-like"/>
    <property type="match status" value="1"/>
</dbReference>
<gene>
    <name evidence="3" type="ORF">CA984_27395</name>
</gene>
<dbReference type="GO" id="GO:0008610">
    <property type="term" value="P:lipid biosynthetic process"/>
    <property type="evidence" value="ECO:0007669"/>
    <property type="project" value="UniProtKB-ARBA"/>
</dbReference>
<sequence>MAQPAQGGPGGRRRRPGRPHRADQDLLRGRVAGGGRDGVLRHRPRHGHLPAPPADRHRLPAALHGLHAAARDGDAPGPQRRRGRAARRGRRAVRRHPGRAARGRRRRRWPVTTPDQRAALLSRLAGLPPERREALLRLARDRDAGRTWPLSFGQERLWFLSRFDPSDTTYHTPWCVRLRGPVDADGIAAAFTRVAERHHVLRTRFRLAGDRPVQVVVPAGPVAVERSDVTGDPAPAVVEFVNRPFDLEAGPPLRVALMRLADEDFVLCIVLHHIVVDGWSLDVLMRELAECYAAHREGRQPVLAELPTQYTDVAAEDRSRAESEDTAHLDHWTRTLAGAPVLDLPADRPRPARWTGRGGQESLLVPDEVIIRLEGVARQQRCTLFMALLAAYQATLGLAAGQQDLCVGVPVAGRNRVELEPLIGYFATTLVLRADLSGDPTFRELLKRTRLAVFRGLQHAEVPFERILGALRLPRDLSRPPLLQAMFNLHNLPKGDLLRTAMADLAVEVYPMPPAGRTKAEISVDVWRGPEGLGGVLDYNSDLFSAGTARRLVRAFTDVVERAGTDPDLRLSDLRGV</sequence>
<evidence type="ECO:0000313" key="3">
    <source>
        <dbReference type="EMBL" id="OUC93146.1"/>
    </source>
</evidence>
<dbReference type="EMBL" id="NGFP01000147">
    <property type="protein sequence ID" value="OUC93146.1"/>
    <property type="molecule type" value="Genomic_DNA"/>
</dbReference>
<accession>A0A243REK3</accession>
<dbReference type="Gene3D" id="3.30.559.30">
    <property type="entry name" value="Nonribosomal peptide synthetase, condensation domain"/>
    <property type="match status" value="1"/>
</dbReference>
<dbReference type="PANTHER" id="PTHR45398">
    <property type="match status" value="1"/>
</dbReference>
<evidence type="ECO:0000259" key="2">
    <source>
        <dbReference type="Pfam" id="PF00668"/>
    </source>
</evidence>
<dbReference type="SUPFAM" id="SSF52777">
    <property type="entry name" value="CoA-dependent acyltransferases"/>
    <property type="match status" value="2"/>
</dbReference>
<evidence type="ECO:0000256" key="1">
    <source>
        <dbReference type="SAM" id="MobiDB-lite"/>
    </source>
</evidence>
<reference evidence="3 4" key="1">
    <citation type="submission" date="2017-05" db="EMBL/GenBank/DDBJ databases">
        <title>Biotechnological potential of actinobacteria isolated from South African environments.</title>
        <authorList>
            <person name="Le Roes-Hill M."/>
            <person name="Prins A."/>
            <person name="Durrell K.A."/>
        </authorList>
    </citation>
    <scope>NUCLEOTIDE SEQUENCE [LARGE SCALE GENOMIC DNA]</scope>
    <source>
        <strain evidence="3">M26</strain>
    </source>
</reference>
<dbReference type="Proteomes" id="UP000194761">
    <property type="component" value="Unassembled WGS sequence"/>
</dbReference>
<dbReference type="Gene3D" id="3.30.559.10">
    <property type="entry name" value="Chloramphenicol acetyltransferase-like domain"/>
    <property type="match status" value="1"/>
</dbReference>